<keyword evidence="1" id="KW-0812">Transmembrane</keyword>
<dbReference type="InterPro" id="IPR012340">
    <property type="entry name" value="NA-bd_OB-fold"/>
</dbReference>
<accession>A0A1H6LD57</accession>
<dbReference type="EMBL" id="CVUD02000111">
    <property type="protein sequence ID" value="SEH73288.1"/>
    <property type="molecule type" value="Genomic_DNA"/>
</dbReference>
<dbReference type="Gene3D" id="2.40.50.140">
    <property type="entry name" value="Nucleic acid-binding proteins"/>
    <property type="match status" value="1"/>
</dbReference>
<feature type="domain" description="CSD" evidence="2">
    <location>
        <begin position="4"/>
        <end position="65"/>
    </location>
</feature>
<protein>
    <submittedName>
        <fullName evidence="4">Cold-shock DNA-binding domain-containingprotein</fullName>
    </submittedName>
</protein>
<keyword evidence="1" id="KW-0472">Membrane</keyword>
<gene>
    <name evidence="4" type="ORF">BAZSYMA_ACONTIG00018_6</name>
    <name evidence="3" type="ORF">BAZSYMB_SCAFFOLD00035_13</name>
</gene>
<keyword evidence="1" id="KW-1133">Transmembrane helix</keyword>
<reference evidence="4" key="1">
    <citation type="submission" date="2016-06" db="EMBL/GenBank/DDBJ databases">
        <authorList>
            <person name="Olsen C.W."/>
            <person name="Carey S."/>
            <person name="Hinshaw L."/>
            <person name="Karasin A.I."/>
        </authorList>
    </citation>
    <scope>NUCLEOTIDE SEQUENCE [LARGE SCALE GENOMIC DNA]</scope>
    <source>
        <strain evidence="4">BazSymA</strain>
        <strain evidence="3">BazSymB</strain>
    </source>
</reference>
<evidence type="ECO:0000313" key="3">
    <source>
        <dbReference type="EMBL" id="SEH73288.1"/>
    </source>
</evidence>
<dbReference type="SUPFAM" id="SSF50249">
    <property type="entry name" value="Nucleic acid-binding proteins"/>
    <property type="match status" value="1"/>
</dbReference>
<dbReference type="Proteomes" id="UP000198559">
    <property type="component" value="Unassembled WGS sequence"/>
</dbReference>
<dbReference type="RefSeq" id="WP_090716406.1">
    <property type="nucleotide sequence ID" value="NZ_CAESAP020000173.1"/>
</dbReference>
<evidence type="ECO:0000256" key="1">
    <source>
        <dbReference type="SAM" id="Phobius"/>
    </source>
</evidence>
<reference evidence="5 6" key="2">
    <citation type="submission" date="2016-06" db="EMBL/GenBank/DDBJ databases">
        <authorList>
            <person name="Petersen J."/>
            <person name="Sayavedra L."/>
        </authorList>
    </citation>
    <scope>NUCLEOTIDE SEQUENCE [LARGE SCALE GENOMIC DNA]</scope>
    <source>
        <strain evidence="6">BazSymA</strain>
        <strain evidence="5">BazSymB</strain>
    </source>
</reference>
<dbReference type="Proteomes" id="UP000198988">
    <property type="component" value="Unassembled WGS sequence"/>
</dbReference>
<proteinExistence type="predicted"/>
<feature type="transmembrane region" description="Helical" evidence="1">
    <location>
        <begin position="81"/>
        <end position="98"/>
    </location>
</feature>
<dbReference type="OrthoDB" id="9810590at2"/>
<keyword evidence="4" id="KW-0238">DNA-binding</keyword>
<dbReference type="Pfam" id="PF00313">
    <property type="entry name" value="CSD"/>
    <property type="match status" value="1"/>
</dbReference>
<dbReference type="AlphaFoldDB" id="A0A1H6LD57"/>
<evidence type="ECO:0000313" key="5">
    <source>
        <dbReference type="Proteomes" id="UP000198559"/>
    </source>
</evidence>
<evidence type="ECO:0000259" key="2">
    <source>
        <dbReference type="PROSITE" id="PS51857"/>
    </source>
</evidence>
<name>A0A1H6LD57_9GAMM</name>
<organism evidence="4 6">
    <name type="scientific">Bathymodiolus azoricus thioautotrophic gill symbiont</name>
    <dbReference type="NCBI Taxonomy" id="235205"/>
    <lineage>
        <taxon>Bacteria</taxon>
        <taxon>Pseudomonadati</taxon>
        <taxon>Pseudomonadota</taxon>
        <taxon>Gammaproteobacteria</taxon>
        <taxon>sulfur-oxidizing symbionts</taxon>
    </lineage>
</organism>
<evidence type="ECO:0000313" key="6">
    <source>
        <dbReference type="Proteomes" id="UP000198988"/>
    </source>
</evidence>
<dbReference type="GO" id="GO:0003677">
    <property type="term" value="F:DNA binding"/>
    <property type="evidence" value="ECO:0007669"/>
    <property type="project" value="UniProtKB-KW"/>
</dbReference>
<dbReference type="PROSITE" id="PS51857">
    <property type="entry name" value="CSD_2"/>
    <property type="match status" value="1"/>
</dbReference>
<dbReference type="STRING" id="235205.BAZSYMB_SCAFFOLD00035_13"/>
<dbReference type="InterPro" id="IPR002059">
    <property type="entry name" value="CSP_DNA-bd"/>
</dbReference>
<evidence type="ECO:0000313" key="4">
    <source>
        <dbReference type="EMBL" id="SEH86360.1"/>
    </source>
</evidence>
<sequence length="106" mass="11709">MAKKVKGKVTQFGSKGYGFILGDDGEQYFAHQKNIVNNSRLKVNTRVVFHVETSDKGLVANNIKLEGKAKVTSSKGLSDRAIIALFTLLFVTQIVILFKEFIGFAN</sequence>
<dbReference type="EMBL" id="CDSC02000272">
    <property type="protein sequence ID" value="SEH86360.1"/>
    <property type="molecule type" value="Genomic_DNA"/>
</dbReference>